<dbReference type="Proteomes" id="UP000768646">
    <property type="component" value="Unassembled WGS sequence"/>
</dbReference>
<proteinExistence type="predicted"/>
<keyword evidence="2" id="KW-1185">Reference proteome</keyword>
<dbReference type="EMBL" id="JABTEG010000001">
    <property type="protein sequence ID" value="KAG4306458.1"/>
    <property type="molecule type" value="Genomic_DNA"/>
</dbReference>
<accession>A0ACB7CH18</accession>
<comment type="caution">
    <text evidence="1">The sequence shown here is derived from an EMBL/GenBank/DDBJ whole genome shotgun (WGS) entry which is preliminary data.</text>
</comment>
<evidence type="ECO:0000313" key="1">
    <source>
        <dbReference type="EMBL" id="KAG4306458.1"/>
    </source>
</evidence>
<sequence>MPLNLSLNKSDLSFENLPSDKTTSFVHMKKKYHVNGSNEGFSKHDNEYSARNLDSLLNEDIHHDVNTNYPILSFNSEESFPSLKSSVATSTKDQKNVKNTLKDHNNKFDETHPKISSLTKTIIETLRLETNQQSSLKEFGSKSTIGEIARSIMEETNTHIDMSTARKTGITTFLIRGRPEDVHCARKMLIKELTQKITIKLSVPLNTLGSIIGTRGKVLNSIIEKSGAKIQLPKRNIAKDVSSQHPNNECKDEMVEIIITGDIEGAESAKKEIEIIVKEKTSYITLKIISINPEFYGLISGPNNSTIQKLIEGKDLKVEIPPPYSAVPDEKPKPIIISGEKNFVNSTKSDIEALYAELQHTTVQASIIVAKKLHMYLDEDLKQSILSQFQCSVIIPPPSSSSESLLIRGSPMFIGKSIQNIMDKVKSIHIDSLDITNTHLSATDKVVHARDISRYFFKKKKIAKIEKEYQIHIISPTLETLSKPNLNSVIYEFSGNNIEDVKNAKKELIKLVDSYPPYRILKLNLDPLIHCHIIGQKGRNLQKIRDQYFIDALFSDEDSFNSEIILVYEGKPGEELPHANSIQLALNNVSELLKKTAIEMSNIVSRDIHIPDKYHKYILGPKGSTLNSIIKNSNSVVKVKFSTGKKKELNGIIDENMVNVKGISLGVEYVVKEIEKIVEDLKLQESRSYSITFDFPQKFLKNLVGKGGSNIMKIKEELNVNIDFQDGNITIQGSKKNVEEAKLHIEDFVKKIEDQMVLHLSIPVKHHGSLIGQNGKFVKRLEEKYQVKINFPRENSENKNFHDKKQNIKNEVTIRGDKTGATLAKLELLDLLDYEKEHGNTTTFTIPMSTVPQIVGKSGNNINDLKDQTKTRIEIEKSTSTDPSSVATVFIQGTKEGIEEAKKSILDTVKTIQEQVTRTLFIDRKHHRALIGPGGGTLRDIIISSGAIGDRSQLSKIVQFPKTEDMSDEIIVTGNKELVDKIINNITSKVKEIEEKTTLIMSVPSSKMKIIIGKEGNMRKELEARFSVMIRIPRKFTDNPEENVEIKIIGKKEQAEKAIEEINSIVKAEECAVISVPLKSHPYILGNGTFARRMKTLHGVTLEYHDHLIPKEPNNEIKKFDTEFLNTDKFSWHIITDKDDKDISWKLRGKAEKIEQVKDIIIKMLEQMKHCTATAYLKIPSNYHGIIIGQGGSKISQIKNETGCYINIPRINSGDLITLRGTLDSLEKAKIMIMDSLNFVNKVM</sequence>
<evidence type="ECO:0000313" key="2">
    <source>
        <dbReference type="Proteomes" id="UP000768646"/>
    </source>
</evidence>
<protein>
    <submittedName>
        <fullName evidence="1">Uncharacterized protein</fullName>
    </submittedName>
</protein>
<organism evidence="1 2">
    <name type="scientific">Pneumocystis oryctolagi</name>
    <dbReference type="NCBI Taxonomy" id="42067"/>
    <lineage>
        <taxon>Eukaryota</taxon>
        <taxon>Fungi</taxon>
        <taxon>Dikarya</taxon>
        <taxon>Ascomycota</taxon>
        <taxon>Taphrinomycotina</taxon>
        <taxon>Pneumocystomycetes</taxon>
        <taxon>Pneumocystaceae</taxon>
        <taxon>Pneumocystis</taxon>
    </lineage>
</organism>
<name>A0ACB7CH18_9ASCO</name>
<reference evidence="1 2" key="1">
    <citation type="journal article" date="2021" name="Commun. Biol.">
        <title>Genomic insights into the host specific adaptation of the Pneumocystis genus.</title>
        <authorList>
            <person name="Cisse O.H."/>
            <person name="Ma L."/>
            <person name="Dekker J.P."/>
            <person name="Khil P.P."/>
            <person name="Youn J.-H."/>
            <person name="Brenchley J.M."/>
            <person name="Blair R."/>
            <person name="Pahar B."/>
            <person name="Chabe M."/>
            <person name="Van Rompay K.K.A."/>
            <person name="Keesler R."/>
            <person name="Sukura A."/>
            <person name="Hirsch V."/>
            <person name="Kutty G."/>
            <person name="Liu Y."/>
            <person name="Peng L."/>
            <person name="Chen J."/>
            <person name="Song J."/>
            <person name="Weissenbacher-Lang C."/>
            <person name="Xu J."/>
            <person name="Upham N.S."/>
            <person name="Stajich J.E."/>
            <person name="Cuomo C.A."/>
            <person name="Cushion M.T."/>
            <person name="Kovacs J.A."/>
        </authorList>
    </citation>
    <scope>NUCLEOTIDE SEQUENCE [LARGE SCALE GENOMIC DNA]</scope>
    <source>
        <strain evidence="1 2">RABM</strain>
    </source>
</reference>
<gene>
    <name evidence="1" type="ORF">PORY_000446</name>
</gene>